<dbReference type="InterPro" id="IPR007709">
    <property type="entry name" value="N-FG_amidohydro"/>
</dbReference>
<comment type="caution">
    <text evidence="1">The sequence shown here is derived from an EMBL/GenBank/DDBJ whole genome shotgun (WGS) entry which is preliminary data.</text>
</comment>
<evidence type="ECO:0000313" key="2">
    <source>
        <dbReference type="Proteomes" id="UP000054422"/>
    </source>
</evidence>
<dbReference type="Pfam" id="PF05013">
    <property type="entry name" value="FGase"/>
    <property type="match status" value="1"/>
</dbReference>
<dbReference type="Proteomes" id="UP000054422">
    <property type="component" value="Unassembled WGS sequence"/>
</dbReference>
<gene>
    <name evidence="1" type="ORF">EP47_10405</name>
</gene>
<keyword evidence="1" id="KW-0378">Hydrolase</keyword>
<dbReference type="SUPFAM" id="SSF53187">
    <property type="entry name" value="Zn-dependent exopeptidases"/>
    <property type="match status" value="1"/>
</dbReference>
<dbReference type="Gene3D" id="3.40.630.40">
    <property type="entry name" value="Zn-dependent exopeptidases"/>
    <property type="match status" value="1"/>
</dbReference>
<sequence>MKKLALVVSCEHAVNTVPPEYQKLFEPHKELLESHRGLDLGALEVAESIHRMNQCNLYKATCTRLLVDCNRSANHPNCFTEITKTLSDDEKKKILNQYYFPFRNQVINNIQQFINQELQVWHLSVHSFTPKMNNLIRTTDIGILYDPQRSSEKALSKQWQKEIKTLYPEYKVRMNYPYKGISNGFTTSLRKKYTPDEYIGIELEVNQKFTLGLNHMNNLKNILALSVLKIMC</sequence>
<evidence type="ECO:0000313" key="1">
    <source>
        <dbReference type="EMBL" id="KGP62483.1"/>
    </source>
</evidence>
<keyword evidence="2" id="KW-1185">Reference proteome</keyword>
<protein>
    <submittedName>
        <fullName evidence="1">N-formylglutamate amidohydrolase</fullName>
    </submittedName>
</protein>
<dbReference type="EMBL" id="JNCF01000063">
    <property type="protein sequence ID" value="KGP62483.1"/>
    <property type="molecule type" value="Genomic_DNA"/>
</dbReference>
<dbReference type="STRING" id="1498499.EP47_10405"/>
<proteinExistence type="predicted"/>
<reference evidence="1 2" key="1">
    <citation type="submission" date="2014-05" db="EMBL/GenBank/DDBJ databases">
        <authorList>
            <person name="Rizzardi K."/>
            <person name="Winiecka-Krusnell J."/>
            <person name="Ramliden M."/>
            <person name="Alm E."/>
            <person name="Andersson S."/>
            <person name="Byfors S."/>
        </authorList>
    </citation>
    <scope>NUCLEOTIDE SEQUENCE [LARGE SCALE GENOMIC DNA]</scope>
    <source>
        <strain evidence="1 2">LEGN</strain>
    </source>
</reference>
<dbReference type="GO" id="GO:0016787">
    <property type="term" value="F:hydrolase activity"/>
    <property type="evidence" value="ECO:0007669"/>
    <property type="project" value="UniProtKB-KW"/>
</dbReference>
<dbReference type="RefSeq" id="WP_035890952.1">
    <property type="nucleotide sequence ID" value="NZ_JNCF01000063.1"/>
</dbReference>
<name>A0A0A2T4Y9_9GAMM</name>
<dbReference type="OrthoDB" id="9815326at2"/>
<organism evidence="1 2">
    <name type="scientific">Legionella norrlandica</name>
    <dbReference type="NCBI Taxonomy" id="1498499"/>
    <lineage>
        <taxon>Bacteria</taxon>
        <taxon>Pseudomonadati</taxon>
        <taxon>Pseudomonadota</taxon>
        <taxon>Gammaproteobacteria</taxon>
        <taxon>Legionellales</taxon>
        <taxon>Legionellaceae</taxon>
        <taxon>Legionella</taxon>
    </lineage>
</organism>
<accession>A0A0A2T4Y9</accession>
<dbReference type="AlphaFoldDB" id="A0A0A2T4Y9"/>